<gene>
    <name evidence="1" type="primary">ALDH</name>
    <name evidence="1" type="ordered locus">PBPRB1661</name>
</gene>
<evidence type="ECO:0000313" key="1">
    <source>
        <dbReference type="EMBL" id="CAG23521.1"/>
    </source>
</evidence>
<dbReference type="eggNOG" id="COG1529">
    <property type="taxonomic scope" value="Bacteria"/>
</dbReference>
<dbReference type="KEGG" id="ppr:PBPRB1661"/>
<dbReference type="AlphaFoldDB" id="Q6LGQ9"/>
<accession>Q6LGQ9</accession>
<reference evidence="2" key="1">
    <citation type="journal article" date="2005" name="Science">
        <title>Life at depth: Photobacterium profundum genome sequence and expression analysis.</title>
        <authorList>
            <person name="Vezzi A."/>
            <person name="Campanaro S."/>
            <person name="D'Angelo M."/>
            <person name="Simonato F."/>
            <person name="Vitulo N."/>
            <person name="Lauro F.M."/>
            <person name="Cestaro A."/>
            <person name="Malacrida G."/>
            <person name="Simionati B."/>
            <person name="Cannata N."/>
            <person name="Romualdi C."/>
            <person name="Bartlett D.H."/>
            <person name="Valle G."/>
        </authorList>
    </citation>
    <scope>NUCLEOTIDE SEQUENCE [LARGE SCALE GENOMIC DNA]</scope>
    <source>
        <strain evidence="2">ATCC BAA-1253 / SS9</strain>
    </source>
</reference>
<dbReference type="GO" id="GO:0016491">
    <property type="term" value="F:oxidoreductase activity"/>
    <property type="evidence" value="ECO:0007669"/>
    <property type="project" value="InterPro"/>
</dbReference>
<organism evidence="1 2">
    <name type="scientific">Photobacterium profundum (strain SS9)</name>
    <dbReference type="NCBI Taxonomy" id="298386"/>
    <lineage>
        <taxon>Bacteria</taxon>
        <taxon>Pseudomonadati</taxon>
        <taxon>Pseudomonadota</taxon>
        <taxon>Gammaproteobacteria</taxon>
        <taxon>Vibrionales</taxon>
        <taxon>Vibrionaceae</taxon>
        <taxon>Photobacterium</taxon>
    </lineage>
</organism>
<dbReference type="STRING" id="298386.PBPRB1661"/>
<keyword evidence="2" id="KW-1185">Reference proteome</keyword>
<dbReference type="RefSeq" id="WP_011221677.1">
    <property type="nucleotide sequence ID" value="NC_006371.1"/>
</dbReference>
<name>Q6LGQ9_PHOPR</name>
<dbReference type="Gene3D" id="3.30.365.10">
    <property type="entry name" value="Aldehyde oxidase/xanthine dehydrogenase, molybdopterin binding domain"/>
    <property type="match status" value="2"/>
</dbReference>
<sequence>MYLGIGVSTFQFQDATEPLLDHIFGAGGRGLYGDWIMPAALTAKAIGRPVKLVFTRDDNTLFEQPRSASTALLKASFNDSGNTKKPAN</sequence>
<dbReference type="HOGENOM" id="CLU_2466339_0_0_6"/>
<dbReference type="SUPFAM" id="SSF56003">
    <property type="entry name" value="Molybdenum cofactor-binding domain"/>
    <property type="match status" value="1"/>
</dbReference>
<dbReference type="InterPro" id="IPR037165">
    <property type="entry name" value="AldOxase/xan_DH_Mopterin-bd_sf"/>
</dbReference>
<protein>
    <submittedName>
        <fullName evidence="1">Uncharacterized protein</fullName>
    </submittedName>
</protein>
<dbReference type="Proteomes" id="UP000000593">
    <property type="component" value="Chromosome 2"/>
</dbReference>
<evidence type="ECO:0000313" key="2">
    <source>
        <dbReference type="Proteomes" id="UP000000593"/>
    </source>
</evidence>
<dbReference type="EMBL" id="CR378680">
    <property type="protein sequence ID" value="CAG23521.1"/>
    <property type="molecule type" value="Genomic_DNA"/>
</dbReference>
<proteinExistence type="predicted"/>